<feature type="region of interest" description="Disordered" evidence="1">
    <location>
        <begin position="253"/>
        <end position="274"/>
    </location>
</feature>
<evidence type="ECO:0000256" key="1">
    <source>
        <dbReference type="SAM" id="MobiDB-lite"/>
    </source>
</evidence>
<name>A0A5J4W0U9_9EUKA</name>
<protein>
    <submittedName>
        <fullName evidence="2">Uncharacterized protein</fullName>
    </submittedName>
</protein>
<evidence type="ECO:0000313" key="2">
    <source>
        <dbReference type="EMBL" id="KAA6388250.1"/>
    </source>
</evidence>
<dbReference type="Proteomes" id="UP000324800">
    <property type="component" value="Unassembled WGS sequence"/>
</dbReference>
<dbReference type="AlphaFoldDB" id="A0A5J4W0U9"/>
<organism evidence="2 3">
    <name type="scientific">Streblomastix strix</name>
    <dbReference type="NCBI Taxonomy" id="222440"/>
    <lineage>
        <taxon>Eukaryota</taxon>
        <taxon>Metamonada</taxon>
        <taxon>Preaxostyla</taxon>
        <taxon>Oxymonadida</taxon>
        <taxon>Streblomastigidae</taxon>
        <taxon>Streblomastix</taxon>
    </lineage>
</organism>
<evidence type="ECO:0000313" key="3">
    <source>
        <dbReference type="Proteomes" id="UP000324800"/>
    </source>
</evidence>
<sequence length="274" mass="31557">MWLRFVRIEEMANKDLSVSIIDDEEHTAAIFIPPKQSKNRERYDVRRTEDLRVCPTETFFVWLTRLREHFQQSPTNIIHLFWTEKWEQADQKYISICLERLAQTLGEQNASANSIRYASSTDPAAQESKIPKHLHSQRITVRSKLLKLSQNKGGGARVSEGDVLQQSPLGDNLQLSPQETLASSLFPPIISTKPIVEAESPNDHESEKAQKSQMQKDDQDVEPQEEAHNSSTELNDYLKEFKTKNLTQNCISRKKSYRYNGTQEISQIGEIEKQ</sequence>
<accession>A0A5J4W0U9</accession>
<feature type="compositionally biased region" description="Basic and acidic residues" evidence="1">
    <location>
        <begin position="201"/>
        <end position="218"/>
    </location>
</feature>
<feature type="region of interest" description="Disordered" evidence="1">
    <location>
        <begin position="193"/>
        <end position="233"/>
    </location>
</feature>
<proteinExistence type="predicted"/>
<gene>
    <name evidence="2" type="ORF">EZS28_016225</name>
</gene>
<reference evidence="2 3" key="1">
    <citation type="submission" date="2019-03" db="EMBL/GenBank/DDBJ databases">
        <title>Single cell metagenomics reveals metabolic interactions within the superorganism composed of flagellate Streblomastix strix and complex community of Bacteroidetes bacteria on its surface.</title>
        <authorList>
            <person name="Treitli S.C."/>
            <person name="Kolisko M."/>
            <person name="Husnik F."/>
            <person name="Keeling P."/>
            <person name="Hampl V."/>
        </authorList>
    </citation>
    <scope>NUCLEOTIDE SEQUENCE [LARGE SCALE GENOMIC DNA]</scope>
    <source>
        <strain evidence="2">ST1C</strain>
    </source>
</reference>
<comment type="caution">
    <text evidence="2">The sequence shown here is derived from an EMBL/GenBank/DDBJ whole genome shotgun (WGS) entry which is preliminary data.</text>
</comment>
<dbReference type="EMBL" id="SNRW01004060">
    <property type="protein sequence ID" value="KAA6388250.1"/>
    <property type="molecule type" value="Genomic_DNA"/>
</dbReference>